<protein>
    <submittedName>
        <fullName evidence="3">Uncharacterized protein</fullName>
    </submittedName>
</protein>
<keyword evidence="4" id="KW-1185">Reference proteome</keyword>
<accession>A0A846ZL80</accession>
<sequence length="122" mass="13110">MEVLLLLSLLVGYVVMAFVFLVSAHTASRRSRWLGFIAIAAAAPVFYWLGAFTEQASAGACYSNVVSRVASAVEQTKSPKALAAEIKSLPMRGYETSCPEVEQASHKLSGSALPDKSSKRTR</sequence>
<keyword evidence="2" id="KW-0812">Transmembrane</keyword>
<feature type="region of interest" description="Disordered" evidence="1">
    <location>
        <begin position="100"/>
        <end position="122"/>
    </location>
</feature>
<organism evidence="3 4">
    <name type="scientific">Oleiagrimonas citrea</name>
    <dbReference type="NCBI Taxonomy" id="1665687"/>
    <lineage>
        <taxon>Bacteria</taxon>
        <taxon>Pseudomonadati</taxon>
        <taxon>Pseudomonadota</taxon>
        <taxon>Gammaproteobacteria</taxon>
        <taxon>Lysobacterales</taxon>
        <taxon>Rhodanobacteraceae</taxon>
        <taxon>Oleiagrimonas</taxon>
    </lineage>
</organism>
<evidence type="ECO:0000256" key="1">
    <source>
        <dbReference type="SAM" id="MobiDB-lite"/>
    </source>
</evidence>
<comment type="caution">
    <text evidence="3">The sequence shown here is derived from an EMBL/GenBank/DDBJ whole genome shotgun (WGS) entry which is preliminary data.</text>
</comment>
<gene>
    <name evidence="3" type="ORF">HF690_04385</name>
</gene>
<keyword evidence="2" id="KW-0472">Membrane</keyword>
<reference evidence="3 4" key="1">
    <citation type="journal article" date="2017" name="Int. J. Syst. Evol. Microbiol.">
        <title>Oleiagrimonas citrea sp. nov., a marine bacterium isolated from tidal flat sediment and emended description of the genus Oleiagrimonas Fang et al. 2015 and Oleiagrimonas soli.</title>
        <authorList>
            <person name="Yang S.H."/>
            <person name="Seo H.S."/>
            <person name="Seong C.N."/>
            <person name="Kwon K.K."/>
        </authorList>
    </citation>
    <scope>NUCLEOTIDE SEQUENCE [LARGE SCALE GENOMIC DNA]</scope>
    <source>
        <strain evidence="3 4">MEBiC09124</strain>
    </source>
</reference>
<dbReference type="Proteomes" id="UP000541636">
    <property type="component" value="Unassembled WGS sequence"/>
</dbReference>
<evidence type="ECO:0000313" key="4">
    <source>
        <dbReference type="Proteomes" id="UP000541636"/>
    </source>
</evidence>
<keyword evidence="2" id="KW-1133">Transmembrane helix</keyword>
<dbReference type="RefSeq" id="WP_168608595.1">
    <property type="nucleotide sequence ID" value="NZ_JAAZQD010000002.1"/>
</dbReference>
<dbReference type="EMBL" id="JAAZQD010000002">
    <property type="protein sequence ID" value="NKZ38191.1"/>
    <property type="molecule type" value="Genomic_DNA"/>
</dbReference>
<dbReference type="AlphaFoldDB" id="A0A846ZL80"/>
<feature type="transmembrane region" description="Helical" evidence="2">
    <location>
        <begin position="6"/>
        <end position="26"/>
    </location>
</feature>
<proteinExistence type="predicted"/>
<feature type="transmembrane region" description="Helical" evidence="2">
    <location>
        <begin position="33"/>
        <end position="50"/>
    </location>
</feature>
<evidence type="ECO:0000313" key="3">
    <source>
        <dbReference type="EMBL" id="NKZ38191.1"/>
    </source>
</evidence>
<evidence type="ECO:0000256" key="2">
    <source>
        <dbReference type="SAM" id="Phobius"/>
    </source>
</evidence>
<name>A0A846ZL80_9GAMM</name>